<evidence type="ECO:0000313" key="4">
    <source>
        <dbReference type="Proteomes" id="UP000018763"/>
    </source>
</evidence>
<feature type="region of interest" description="Disordered" evidence="2">
    <location>
        <begin position="161"/>
        <end position="184"/>
    </location>
</feature>
<feature type="coiled-coil region" evidence="1">
    <location>
        <begin position="219"/>
        <end position="253"/>
    </location>
</feature>
<organism evidence="3 4">
    <name type="scientific">Mycolicibacterium neoaurum VKM Ac-1815D</name>
    <dbReference type="NCBI Taxonomy" id="700508"/>
    <lineage>
        <taxon>Bacteria</taxon>
        <taxon>Bacillati</taxon>
        <taxon>Actinomycetota</taxon>
        <taxon>Actinomycetes</taxon>
        <taxon>Mycobacteriales</taxon>
        <taxon>Mycobacteriaceae</taxon>
        <taxon>Mycolicibacterium</taxon>
    </lineage>
</organism>
<name>V5XBZ7_MYCNE</name>
<dbReference type="Proteomes" id="UP000018763">
    <property type="component" value="Chromosome"/>
</dbReference>
<dbReference type="RefSeq" id="WP_019513058.1">
    <property type="nucleotide sequence ID" value="NC_023036.2"/>
</dbReference>
<accession>V5XBZ7</accession>
<sequence length="279" mass="29328">MTVDDDLATLYGVPPPEFTALRSRLATQARERGDTEAARAIGAARRPTQAAWVVNALMRADPTAADRLAELRAQLQAAHAAMDGARIRELTTAQRRVVADLTRAGLAAARVDSPTPALRADITNTLQAAIADPGVHARLGRLEKAEEWSGFGDFGVSVAVGTRRPDSTAPAPPARRTPDTGERRRLLSEQRAAAAAALARSQKADAVAAGAVAERQAALVAARHRLEQARESLAAAEHDVDIADADLADARRAHDVSKSDLERDTAALAAADAALDALT</sequence>
<dbReference type="EMBL" id="CP006936">
    <property type="protein sequence ID" value="AHC25201.1"/>
    <property type="molecule type" value="Genomic_DNA"/>
</dbReference>
<dbReference type="KEGG" id="mne:D174_11645"/>
<dbReference type="eggNOG" id="ENOG5032S7P">
    <property type="taxonomic scope" value="Bacteria"/>
</dbReference>
<evidence type="ECO:0000313" key="3">
    <source>
        <dbReference type="EMBL" id="AHC25201.1"/>
    </source>
</evidence>
<keyword evidence="1" id="KW-0175">Coiled coil</keyword>
<keyword evidence="4" id="KW-1185">Reference proteome</keyword>
<protein>
    <submittedName>
        <fullName evidence="3">Uncharacterized protein</fullName>
    </submittedName>
</protein>
<reference evidence="3 4" key="1">
    <citation type="journal article" date="2014" name="Genome Announc.">
        <title>Complete Genome Sequence of Sterol-Transforming Mycobacterium neoaurum Strain VKM Ac-1815D.</title>
        <authorList>
            <person name="Shtratnikova V.Y."/>
            <person name="Bragin E.Y."/>
            <person name="Dovbnya D.V."/>
            <person name="Pekov Y.A."/>
            <person name="Schelkunov M.I."/>
            <person name="Strizhov N."/>
            <person name="Ivashina T.V."/>
            <person name="Ashapkin V.V."/>
            <person name="Donova M.V."/>
        </authorList>
    </citation>
    <scope>NUCLEOTIDE SEQUENCE [LARGE SCALE GENOMIC DNA]</scope>
    <source>
        <strain evidence="3 4">VKM Ac-1815D</strain>
    </source>
</reference>
<gene>
    <name evidence="3" type="ORF">D174_11645</name>
</gene>
<evidence type="ECO:0000256" key="2">
    <source>
        <dbReference type="SAM" id="MobiDB-lite"/>
    </source>
</evidence>
<dbReference type="HOGENOM" id="CLU_061970_1_0_11"/>
<dbReference type="AlphaFoldDB" id="V5XBZ7"/>
<evidence type="ECO:0000256" key="1">
    <source>
        <dbReference type="SAM" id="Coils"/>
    </source>
</evidence>
<proteinExistence type="predicted"/>
<dbReference type="GeneID" id="43450141"/>